<feature type="compositionally biased region" description="Gly residues" evidence="1">
    <location>
        <begin position="14"/>
        <end position="33"/>
    </location>
</feature>
<dbReference type="OrthoDB" id="3215237at2"/>
<evidence type="ECO:0000313" key="3">
    <source>
        <dbReference type="Proteomes" id="UP000277094"/>
    </source>
</evidence>
<comment type="caution">
    <text evidence="2">The sequence shown here is derived from an EMBL/GenBank/DDBJ whole genome shotgun (WGS) entry which is preliminary data.</text>
</comment>
<evidence type="ECO:0000313" key="2">
    <source>
        <dbReference type="EMBL" id="RNL79273.1"/>
    </source>
</evidence>
<feature type="compositionally biased region" description="Basic and acidic residues" evidence="1">
    <location>
        <begin position="47"/>
        <end position="114"/>
    </location>
</feature>
<dbReference type="InterPro" id="IPR011717">
    <property type="entry name" value="TPR-4"/>
</dbReference>
<dbReference type="Gene3D" id="1.25.40.10">
    <property type="entry name" value="Tetratricopeptide repeat domain"/>
    <property type="match status" value="1"/>
</dbReference>
<sequence>MPEDRQPRSSRPSSGGGRSQGGRAGGRPQGGSSRGAAPSRGAGGRSASRDGDKPYAKRDGDKKPYPKRDGDKKPYGKRDDARGGSRPYSRDRRDDQRPRRTDAERTEDQKRYDGPEIPEWITGKELDRSVVDQLKSLPEKLMLRVARHLVAAGELLDSDPKTAYQHTLAARSRAGRLAVVREAVGEAAYAAGDYAEALSELRSAKRMNGAQEYIAIMADCERALGRPDRALTLLKNASRENFAPPLLAEVLIVEAGARRDRGELDAALRTLENGSLNSRSRAPWVARLRYTYAETLLAAGRPEDALEWFHRTEATDIEEITDAGARALEIERSLPKD</sequence>
<gene>
    <name evidence="2" type="ORF">EFL95_09705</name>
</gene>
<dbReference type="RefSeq" id="WP_123233775.1">
    <property type="nucleotide sequence ID" value="NZ_RJSG01000002.1"/>
</dbReference>
<name>A0A3N0DV36_9ACTN</name>
<protein>
    <submittedName>
        <fullName evidence="2">Tetratricopeptide repeat protein</fullName>
    </submittedName>
</protein>
<keyword evidence="3" id="KW-1185">Reference proteome</keyword>
<organism evidence="2 3">
    <name type="scientific">Nocardioides marmorisolisilvae</name>
    <dbReference type="NCBI Taxonomy" id="1542737"/>
    <lineage>
        <taxon>Bacteria</taxon>
        <taxon>Bacillati</taxon>
        <taxon>Actinomycetota</taxon>
        <taxon>Actinomycetes</taxon>
        <taxon>Propionibacteriales</taxon>
        <taxon>Nocardioidaceae</taxon>
        <taxon>Nocardioides</taxon>
    </lineage>
</organism>
<dbReference type="EMBL" id="RJSG01000002">
    <property type="protein sequence ID" value="RNL79273.1"/>
    <property type="molecule type" value="Genomic_DNA"/>
</dbReference>
<feature type="region of interest" description="Disordered" evidence="1">
    <location>
        <begin position="1"/>
        <end position="115"/>
    </location>
</feature>
<dbReference type="Proteomes" id="UP000277094">
    <property type="component" value="Unassembled WGS sequence"/>
</dbReference>
<dbReference type="InterPro" id="IPR011990">
    <property type="entry name" value="TPR-like_helical_dom_sf"/>
</dbReference>
<evidence type="ECO:0000256" key="1">
    <source>
        <dbReference type="SAM" id="MobiDB-lite"/>
    </source>
</evidence>
<reference evidence="2 3" key="1">
    <citation type="submission" date="2018-11" db="EMBL/GenBank/DDBJ databases">
        <authorList>
            <person name="Li F."/>
        </authorList>
    </citation>
    <scope>NUCLEOTIDE SEQUENCE [LARGE SCALE GENOMIC DNA]</scope>
    <source>
        <strain evidence="2 3">KIS18-7</strain>
    </source>
</reference>
<dbReference type="SUPFAM" id="SSF48452">
    <property type="entry name" value="TPR-like"/>
    <property type="match status" value="1"/>
</dbReference>
<dbReference type="GO" id="GO:0042802">
    <property type="term" value="F:identical protein binding"/>
    <property type="evidence" value="ECO:0007669"/>
    <property type="project" value="InterPro"/>
</dbReference>
<accession>A0A3N0DV36</accession>
<dbReference type="Pfam" id="PF07721">
    <property type="entry name" value="TPR_4"/>
    <property type="match status" value="2"/>
</dbReference>
<dbReference type="AlphaFoldDB" id="A0A3N0DV36"/>
<proteinExistence type="predicted"/>